<accession>A0A1Q2HQJ0</accession>
<dbReference type="OrthoDB" id="9922839at2"/>
<evidence type="ECO:0000313" key="2">
    <source>
        <dbReference type="EMBL" id="AQQ09611.1"/>
    </source>
</evidence>
<organism evidence="2 3">
    <name type="scientific">Sedimentisphaera cyanobacteriorum</name>
    <dbReference type="NCBI Taxonomy" id="1940790"/>
    <lineage>
        <taxon>Bacteria</taxon>
        <taxon>Pseudomonadati</taxon>
        <taxon>Planctomycetota</taxon>
        <taxon>Phycisphaerae</taxon>
        <taxon>Sedimentisphaerales</taxon>
        <taxon>Sedimentisphaeraceae</taxon>
        <taxon>Sedimentisphaera</taxon>
    </lineage>
</organism>
<keyword evidence="3" id="KW-1185">Reference proteome</keyword>
<evidence type="ECO:0000256" key="1">
    <source>
        <dbReference type="SAM" id="SignalP"/>
    </source>
</evidence>
<feature type="chain" id="PRO_5013111829" description="DUF1425 domain-containing protein" evidence="1">
    <location>
        <begin position="24"/>
        <end position="132"/>
    </location>
</feature>
<reference evidence="3" key="1">
    <citation type="submission" date="2017-02" db="EMBL/GenBank/DDBJ databases">
        <title>Comparative genomics and description of representatives of a novel lineage of planctomycetes thriving in anoxic sediments.</title>
        <authorList>
            <person name="Spring S."/>
            <person name="Bunk B."/>
            <person name="Sproer C."/>
            <person name="Klenk H.-P."/>
        </authorList>
    </citation>
    <scope>NUCLEOTIDE SEQUENCE [LARGE SCALE GENOMIC DNA]</scope>
    <source>
        <strain evidence="3">L21-RPul-D3</strain>
    </source>
</reference>
<dbReference type="AlphaFoldDB" id="A0A1Q2HQJ0"/>
<protein>
    <recommendedName>
        <fullName evidence="4">DUF1425 domain-containing protein</fullName>
    </recommendedName>
</protein>
<evidence type="ECO:0008006" key="4">
    <source>
        <dbReference type="Google" id="ProtNLM"/>
    </source>
</evidence>
<dbReference type="RefSeq" id="WP_077540193.1">
    <property type="nucleotide sequence ID" value="NZ_CP019633.1"/>
</dbReference>
<dbReference type="STRING" id="1940790.L21SP3_01419"/>
<proteinExistence type="predicted"/>
<sequence precursor="true">MRSFFITASVAAFLALAGCGAFDAVLPFSGGQLYEQGVHLDSSGYGKLEEKNVHIDDFNSGSGGEKAAFYITFVNKGSERQAFYCRPVWKSSFSKKGGAFPETWTPVEVEAGDKTKLKIMPRKRISKISILK</sequence>
<keyword evidence="1" id="KW-0732">Signal</keyword>
<evidence type="ECO:0000313" key="3">
    <source>
        <dbReference type="Proteomes" id="UP000188273"/>
    </source>
</evidence>
<feature type="signal peptide" evidence="1">
    <location>
        <begin position="1"/>
        <end position="23"/>
    </location>
</feature>
<name>A0A1Q2HQJ0_9BACT</name>
<dbReference type="EMBL" id="CP019633">
    <property type="protein sequence ID" value="AQQ09611.1"/>
    <property type="molecule type" value="Genomic_DNA"/>
</dbReference>
<gene>
    <name evidence="2" type="ORF">L21SP3_01419</name>
</gene>
<dbReference type="Proteomes" id="UP000188273">
    <property type="component" value="Chromosome"/>
</dbReference>
<dbReference type="PROSITE" id="PS51257">
    <property type="entry name" value="PROKAR_LIPOPROTEIN"/>
    <property type="match status" value="1"/>
</dbReference>
<dbReference type="KEGG" id="pbu:L21SP3_01419"/>